<accession>A0A0R3WCH1</accession>
<feature type="coiled-coil region" evidence="1">
    <location>
        <begin position="456"/>
        <end position="548"/>
    </location>
</feature>
<protein>
    <submittedName>
        <fullName evidence="4">Spc7 domain-containing protein</fullName>
    </submittedName>
</protein>
<reference evidence="2 3" key="2">
    <citation type="submission" date="2018-11" db="EMBL/GenBank/DDBJ databases">
        <authorList>
            <consortium name="Pathogen Informatics"/>
        </authorList>
    </citation>
    <scope>NUCLEOTIDE SEQUENCE [LARGE SCALE GENOMIC DNA]</scope>
</reference>
<evidence type="ECO:0000313" key="3">
    <source>
        <dbReference type="Proteomes" id="UP000282613"/>
    </source>
</evidence>
<evidence type="ECO:0000313" key="2">
    <source>
        <dbReference type="EMBL" id="VDK40209.1"/>
    </source>
</evidence>
<dbReference type="AlphaFoldDB" id="A0A0R3WCH1"/>
<dbReference type="OrthoDB" id="6269039at2759"/>
<sequence length="847" mass="93472">MDVSWVQSAGSPQSVTSDTMDVSMCISETVEMVGNKPEPKLEPQVCDTADVSMVCDASNGADGSVDMESESIILEDTIKLDSVEHVAPVTEPTDSSFTELVTPSPIGTALSPEADDLGAEPADPCLSFEKSLFVTKSRTPVSSPDWDGEQAAKMEAEDHSQFQSPESFLSDPLEGLNQIRPAQISFGGLGSATQPPPRTMGPLFTPLLTPMLSTSMRTPSMHILPLEEFSIAGIGKRDLSIARDKRLTEPLLLNLEFLRTTSSHSFDQLKVEPPVVVRQRVTVGEFIYDLLGLNLSKVITVSSFESMLEKVLPIESWKAGKLDPIVEKCLQTFVDDLITSNGLLANSRTVAYKSRMGQLVDLTLTESIQFIFSSFRSQCEPSIQLFNTEPNPSVPIDLCFVEHLQKTKSTDFWSEFLMEFNELSVDQKIQRINSLRDLFYDQICATAVKRAESSLLLPLENLERQLEEKVTALEKEVQAKSKEMEKLQAELDGWCDILDNEAVFVAIAKACENIEETKAEIVEVLKEREELRLQLEALECSKAIKEHQEASFHRHLPTSYYVGLGASLFPFGPPVPQSRLVEVCHNLFSTSQVTCVSVEANVYHISTLLGLILVKVHCKSRQQCGIWSASKEEILDLHICTQKDSAQLDAINEVAEFAVDCLKQNWTPLTDCLVGRTLEDAVDFLEYSLQSHALLIMFLRALFFADVSVDLELPSVDLDCSLPAIDQVHPTKAWRFCPSFYMVAKAVSLDTIIGSKPLRLIGIIAPRGVNAVLKTVSNVSSTSDLLSAEAISSISLEDPIGNIRLECLRHLSSKVAPHASDNIVSFHERLVASLPQTVIAEEDESAD</sequence>
<evidence type="ECO:0000256" key="1">
    <source>
        <dbReference type="SAM" id="Coils"/>
    </source>
</evidence>
<dbReference type="Proteomes" id="UP000282613">
    <property type="component" value="Unassembled WGS sequence"/>
</dbReference>
<dbReference type="EMBL" id="UYRS01018794">
    <property type="protein sequence ID" value="VDK40209.1"/>
    <property type="molecule type" value="Genomic_DNA"/>
</dbReference>
<proteinExistence type="predicted"/>
<gene>
    <name evidence="2" type="ORF">TASK_LOCUS8403</name>
</gene>
<reference evidence="4" key="1">
    <citation type="submission" date="2017-02" db="UniProtKB">
        <authorList>
            <consortium name="WormBaseParasite"/>
        </authorList>
    </citation>
    <scope>IDENTIFICATION</scope>
</reference>
<keyword evidence="1" id="KW-0175">Coiled coil</keyword>
<dbReference type="WBParaSite" id="TASK_0000840201-mRNA-1">
    <property type="protein sequence ID" value="TASK_0000840201-mRNA-1"/>
    <property type="gene ID" value="TASK_0000840201"/>
</dbReference>
<name>A0A0R3WCH1_TAEAS</name>
<evidence type="ECO:0000313" key="4">
    <source>
        <dbReference type="WBParaSite" id="TASK_0000840201-mRNA-1"/>
    </source>
</evidence>
<organism evidence="4">
    <name type="scientific">Taenia asiatica</name>
    <name type="common">Asian tapeworm</name>
    <dbReference type="NCBI Taxonomy" id="60517"/>
    <lineage>
        <taxon>Eukaryota</taxon>
        <taxon>Metazoa</taxon>
        <taxon>Spiralia</taxon>
        <taxon>Lophotrochozoa</taxon>
        <taxon>Platyhelminthes</taxon>
        <taxon>Cestoda</taxon>
        <taxon>Eucestoda</taxon>
        <taxon>Cyclophyllidea</taxon>
        <taxon>Taeniidae</taxon>
        <taxon>Taenia</taxon>
    </lineage>
</organism>
<keyword evidence="3" id="KW-1185">Reference proteome</keyword>